<feature type="domain" description="Metalloprotease TldD/E N-terminal" evidence="2">
    <location>
        <begin position="29"/>
        <end position="89"/>
    </location>
</feature>
<dbReference type="GO" id="GO:0008237">
    <property type="term" value="F:metallopeptidase activity"/>
    <property type="evidence" value="ECO:0007669"/>
    <property type="project" value="InterPro"/>
</dbReference>
<proteinExistence type="inferred from homology"/>
<dbReference type="GO" id="GO:0005829">
    <property type="term" value="C:cytosol"/>
    <property type="evidence" value="ECO:0007669"/>
    <property type="project" value="TreeGrafter"/>
</dbReference>
<accession>A0A1H6FUR6</accession>
<dbReference type="InterPro" id="IPR047657">
    <property type="entry name" value="PmbA"/>
</dbReference>
<gene>
    <name evidence="5" type="ORF">SAMN02745716_1294</name>
</gene>
<dbReference type="Gene3D" id="3.30.2290.10">
    <property type="entry name" value="PmbA/TldD superfamily"/>
    <property type="match status" value="1"/>
</dbReference>
<evidence type="ECO:0000313" key="5">
    <source>
        <dbReference type="EMBL" id="SEH13743.1"/>
    </source>
</evidence>
<comment type="similarity">
    <text evidence="1">Belongs to the peptidase U62 family.</text>
</comment>
<evidence type="ECO:0000256" key="1">
    <source>
        <dbReference type="ARBA" id="ARBA00005836"/>
    </source>
</evidence>
<dbReference type="SUPFAM" id="SSF111283">
    <property type="entry name" value="Putative modulator of DNA gyrase, PmbA/TldD"/>
    <property type="match status" value="1"/>
</dbReference>
<evidence type="ECO:0000313" key="6">
    <source>
        <dbReference type="Proteomes" id="UP000222056"/>
    </source>
</evidence>
<dbReference type="RefSeq" id="WP_177169390.1">
    <property type="nucleotide sequence ID" value="NZ_FNWJ01000002.1"/>
</dbReference>
<dbReference type="InterPro" id="IPR045569">
    <property type="entry name" value="Metalloprtase-TldD/E_C"/>
</dbReference>
<evidence type="ECO:0000259" key="2">
    <source>
        <dbReference type="Pfam" id="PF01523"/>
    </source>
</evidence>
<dbReference type="InterPro" id="IPR045570">
    <property type="entry name" value="Metalloprtase-TldD/E_cen_dom"/>
</dbReference>
<dbReference type="InterPro" id="IPR035068">
    <property type="entry name" value="TldD/PmbA_N"/>
</dbReference>
<evidence type="ECO:0000259" key="4">
    <source>
        <dbReference type="Pfam" id="PF19290"/>
    </source>
</evidence>
<dbReference type="EMBL" id="FNWJ01000002">
    <property type="protein sequence ID" value="SEH13743.1"/>
    <property type="molecule type" value="Genomic_DNA"/>
</dbReference>
<protein>
    <submittedName>
        <fullName evidence="5">PmbA protein</fullName>
    </submittedName>
</protein>
<name>A0A1H6FUR6_THEAL</name>
<reference evidence="6" key="1">
    <citation type="submission" date="2016-10" db="EMBL/GenBank/DDBJ databases">
        <authorList>
            <person name="Varghese N."/>
            <person name="Submissions S."/>
        </authorList>
    </citation>
    <scope>NUCLEOTIDE SEQUENCE [LARGE SCALE GENOMIC DNA]</scope>
    <source>
        <strain evidence="6">ATCC 35263</strain>
    </source>
</reference>
<dbReference type="AlphaFoldDB" id="A0A1H6FUR6"/>
<keyword evidence="6" id="KW-1185">Reference proteome</keyword>
<feature type="domain" description="Metalloprotease TldD/E central" evidence="4">
    <location>
        <begin position="117"/>
        <end position="218"/>
    </location>
</feature>
<organism evidence="5 6">
    <name type="scientific">Thermoleophilum album</name>
    <dbReference type="NCBI Taxonomy" id="29539"/>
    <lineage>
        <taxon>Bacteria</taxon>
        <taxon>Bacillati</taxon>
        <taxon>Actinomycetota</taxon>
        <taxon>Thermoleophilia</taxon>
        <taxon>Thermoleophilales</taxon>
        <taxon>Thermoleophilaceae</taxon>
        <taxon>Thermoleophilum</taxon>
    </lineage>
</organism>
<dbReference type="Pfam" id="PF01523">
    <property type="entry name" value="PmbA_TldD_1st"/>
    <property type="match status" value="1"/>
</dbReference>
<sequence length="451" mass="47209">MTSVDAAQVAESALIAARRAGAEDADAWAERRHTRRIVVWREAVEELGEAVSCGVGVRAFVGGSYGFAFASGFDREAVADAARAAVELARVADPEPGCGLPESCGETAIEGLADARLREHTVEDCVELTRRCERAARDHPRVSEVEHVVYQDAWTEIALANSRDFTGSFTASSAWLYCTAFAGDGADRMTGFGLALARSPAGLDAAAAGREAAQRAALLEGAHKPPSRRCPVLLDPFVAAGLIGVLGEMLSAEQVERGRSPFAGCVGKEVAAPTLQISDDATLADGPASAPFDGEGSPARCTRLIEQGRLRGFLHDVRTARRAGTQTTANAVRVAYHSPPAVGPSNTVVEPGELSFTQLLRELDDGLYVTEISGLHSGIDPVSGRFSVGASGVLVRGGELGAPVRELTIAGSLPDLLRGVVAVGRERRWLPVRGSVATPALLVDGLVVSGR</sequence>
<dbReference type="Pfam" id="PF19290">
    <property type="entry name" value="PmbA_TldD_2nd"/>
    <property type="match status" value="1"/>
</dbReference>
<dbReference type="PANTHER" id="PTHR43421:SF1">
    <property type="entry name" value="METALLOPROTEASE PMBA"/>
    <property type="match status" value="1"/>
</dbReference>
<dbReference type="STRING" id="29539.SAMN02745716_1294"/>
<dbReference type="Pfam" id="PF19289">
    <property type="entry name" value="PmbA_TldD_3rd"/>
    <property type="match status" value="1"/>
</dbReference>
<evidence type="ECO:0000259" key="3">
    <source>
        <dbReference type="Pfam" id="PF19289"/>
    </source>
</evidence>
<dbReference type="GO" id="GO:0006508">
    <property type="term" value="P:proteolysis"/>
    <property type="evidence" value="ECO:0007669"/>
    <property type="project" value="InterPro"/>
</dbReference>
<dbReference type="InterPro" id="IPR036059">
    <property type="entry name" value="TldD/PmbA_sf"/>
</dbReference>
<dbReference type="PANTHER" id="PTHR43421">
    <property type="entry name" value="METALLOPROTEASE PMBA"/>
    <property type="match status" value="1"/>
</dbReference>
<dbReference type="Proteomes" id="UP000222056">
    <property type="component" value="Unassembled WGS sequence"/>
</dbReference>
<feature type="domain" description="Metalloprotease TldD/E C-terminal" evidence="3">
    <location>
        <begin position="228"/>
        <end position="450"/>
    </location>
</feature>
<dbReference type="InterPro" id="IPR002510">
    <property type="entry name" value="Metalloprtase-TldD/E_N"/>
</dbReference>